<keyword evidence="7 8" id="KW-0472">Membrane</keyword>
<keyword evidence="5 8" id="KW-0812">Transmembrane</keyword>
<dbReference type="OrthoDB" id="27542at2"/>
<feature type="transmembrane region" description="Helical" evidence="8">
    <location>
        <begin position="499"/>
        <end position="519"/>
    </location>
</feature>
<evidence type="ECO:0000256" key="2">
    <source>
        <dbReference type="ARBA" id="ARBA00022448"/>
    </source>
</evidence>
<dbReference type="KEGG" id="mmed:Mame_00189"/>
<accession>A0A1U9YW25</accession>
<comment type="subcellular location">
    <subcellularLocation>
        <location evidence="1">Cell inner membrane</location>
        <topology evidence="1">Multi-pass membrane protein</topology>
    </subcellularLocation>
    <subcellularLocation>
        <location evidence="8">Cell membrane</location>
        <topology evidence="8">Multi-pass membrane protein</topology>
    </subcellularLocation>
</comment>
<dbReference type="GO" id="GO:0055085">
    <property type="term" value="P:transmembrane transport"/>
    <property type="evidence" value="ECO:0007669"/>
    <property type="project" value="InterPro"/>
</dbReference>
<dbReference type="Gene3D" id="1.10.3720.10">
    <property type="entry name" value="MetI-like"/>
    <property type="match status" value="2"/>
</dbReference>
<feature type="domain" description="ABC transmembrane type-1" evidence="9">
    <location>
        <begin position="382"/>
        <end position="571"/>
    </location>
</feature>
<dbReference type="EMBL" id="CP020330">
    <property type="protein sequence ID" value="AQZ49572.1"/>
    <property type="molecule type" value="Genomic_DNA"/>
</dbReference>
<keyword evidence="4" id="KW-0997">Cell inner membrane</keyword>
<dbReference type="PANTHER" id="PTHR43357">
    <property type="entry name" value="INNER MEMBRANE ABC TRANSPORTER PERMEASE PROTEIN YDCV"/>
    <property type="match status" value="1"/>
</dbReference>
<gene>
    <name evidence="10" type="primary">ydcU</name>
    <name evidence="10" type="ORF">Mame_00189</name>
</gene>
<dbReference type="STRING" id="1122214.Mame_00189"/>
<keyword evidence="11" id="KW-1185">Reference proteome</keyword>
<evidence type="ECO:0000256" key="1">
    <source>
        <dbReference type="ARBA" id="ARBA00004429"/>
    </source>
</evidence>
<sequence>MTVHETTSSPAGARGRTAKLTALWRREPVSFLSLVWIVLLAVLVIPPIVILIQMSFSDFAPNGAREGFTLSHYIALADKGFFTALLNSVIFSALATLLSLLIGGVLAWLVERTNSPFKGLAYLTAVVSLGTPYVLYVMSWLYILGRAGPLNSLYRAVTGETGVLFNVYSLSGMILIEGFLWSPLVFLLMSATFRMANAEMEEAARMNGASVVDTIWHVTLKLAWPAILALGLFVFIRNIESFEVPALVGIPGEVKVLTTDIYLSVKDFPPDLGHAASFSVIMLILVAVLLYFYGRISRHADRYASITGKGFRPRPFDLGPGRWIAGAIIIVDFVLVLALPVLALLWMALTPFVTQMRLSMVPNLTLENFSAVLRSPHYLDLAFNTLVVSVAAATGAIVITMVSGWLAARRKPMGGLVDQLTTMPLIFPGIVLGVALLELSLESPFPLYGTIWLIALAYLIRYLPYGMRYSYSGVLQIHRELEEASNVAGASIFQSLRMIVAPLLSPALMAGWLFIFLIASRELSIAVLLAGPRSQVIAVSMLDLWQNGQAGELSALGLLWTLLMVLVASAFRFVEKRQSASAFGGKP</sequence>
<dbReference type="InterPro" id="IPR000515">
    <property type="entry name" value="MetI-like"/>
</dbReference>
<dbReference type="CDD" id="cd06261">
    <property type="entry name" value="TM_PBP2"/>
    <property type="match status" value="2"/>
</dbReference>
<evidence type="ECO:0000313" key="11">
    <source>
        <dbReference type="Proteomes" id="UP000191135"/>
    </source>
</evidence>
<feature type="transmembrane region" description="Helical" evidence="8">
    <location>
        <begin position="163"/>
        <end position="193"/>
    </location>
</feature>
<feature type="transmembrane region" description="Helical" evidence="8">
    <location>
        <begin position="29"/>
        <end position="52"/>
    </location>
</feature>
<feature type="transmembrane region" description="Helical" evidence="8">
    <location>
        <begin position="89"/>
        <end position="110"/>
    </location>
</feature>
<dbReference type="AlphaFoldDB" id="A0A1U9YW25"/>
<evidence type="ECO:0000256" key="5">
    <source>
        <dbReference type="ARBA" id="ARBA00022692"/>
    </source>
</evidence>
<evidence type="ECO:0000256" key="3">
    <source>
        <dbReference type="ARBA" id="ARBA00022475"/>
    </source>
</evidence>
<dbReference type="PANTHER" id="PTHR43357:SF4">
    <property type="entry name" value="INNER MEMBRANE ABC TRANSPORTER PERMEASE PROTEIN YDCV"/>
    <property type="match status" value="1"/>
</dbReference>
<dbReference type="RefSeq" id="WP_026173233.1">
    <property type="nucleotide sequence ID" value="NZ_AQWH01000003.1"/>
</dbReference>
<feature type="transmembrane region" description="Helical" evidence="8">
    <location>
        <begin position="272"/>
        <end position="293"/>
    </location>
</feature>
<keyword evidence="2 8" id="KW-0813">Transport</keyword>
<dbReference type="SUPFAM" id="SSF161098">
    <property type="entry name" value="MetI-like"/>
    <property type="match status" value="2"/>
</dbReference>
<reference evidence="10 11" key="1">
    <citation type="submission" date="2017-03" db="EMBL/GenBank/DDBJ databases">
        <title>Foreign affairs: Plasmid Transfer between Roseobacters and Rhizobia.</title>
        <authorList>
            <person name="Bartling P."/>
            <person name="Bunk B."/>
            <person name="Overmann J."/>
            <person name="Brinkmann H."/>
            <person name="Petersen J."/>
        </authorList>
    </citation>
    <scope>NUCLEOTIDE SEQUENCE [LARGE SCALE GENOMIC DNA]</scope>
    <source>
        <strain evidence="10 11">MACL11</strain>
    </source>
</reference>
<keyword evidence="3" id="KW-1003">Cell membrane</keyword>
<feature type="transmembrane region" description="Helical" evidence="8">
    <location>
        <begin position="553"/>
        <end position="574"/>
    </location>
</feature>
<evidence type="ECO:0000256" key="6">
    <source>
        <dbReference type="ARBA" id="ARBA00022989"/>
    </source>
</evidence>
<protein>
    <submittedName>
        <fullName evidence="10">Inner membrane ABC transporter permease protein YdcU</fullName>
    </submittedName>
</protein>
<dbReference type="Proteomes" id="UP000191135">
    <property type="component" value="Chromosome"/>
</dbReference>
<feature type="transmembrane region" description="Helical" evidence="8">
    <location>
        <begin position="445"/>
        <end position="463"/>
    </location>
</feature>
<dbReference type="InterPro" id="IPR035906">
    <property type="entry name" value="MetI-like_sf"/>
</dbReference>
<feature type="transmembrane region" description="Helical" evidence="8">
    <location>
        <begin position="323"/>
        <end position="349"/>
    </location>
</feature>
<dbReference type="Pfam" id="PF00528">
    <property type="entry name" value="BPD_transp_1"/>
    <property type="match status" value="2"/>
</dbReference>
<keyword evidence="6 8" id="KW-1133">Transmembrane helix</keyword>
<feature type="domain" description="ABC transmembrane type-1" evidence="9">
    <location>
        <begin position="85"/>
        <end position="293"/>
    </location>
</feature>
<name>A0A1U9YW25_9HYPH</name>
<feature type="transmembrane region" description="Helical" evidence="8">
    <location>
        <begin position="122"/>
        <end position="143"/>
    </location>
</feature>
<evidence type="ECO:0000313" key="10">
    <source>
        <dbReference type="EMBL" id="AQZ49572.1"/>
    </source>
</evidence>
<organism evidence="10 11">
    <name type="scientific">Martelella mediterranea DSM 17316</name>
    <dbReference type="NCBI Taxonomy" id="1122214"/>
    <lineage>
        <taxon>Bacteria</taxon>
        <taxon>Pseudomonadati</taxon>
        <taxon>Pseudomonadota</taxon>
        <taxon>Alphaproteobacteria</taxon>
        <taxon>Hyphomicrobiales</taxon>
        <taxon>Aurantimonadaceae</taxon>
        <taxon>Martelella</taxon>
    </lineage>
</organism>
<comment type="similarity">
    <text evidence="8">Belongs to the binding-protein-dependent transport system permease family.</text>
</comment>
<evidence type="ECO:0000256" key="4">
    <source>
        <dbReference type="ARBA" id="ARBA00022519"/>
    </source>
</evidence>
<evidence type="ECO:0000256" key="8">
    <source>
        <dbReference type="RuleBase" id="RU363032"/>
    </source>
</evidence>
<feature type="transmembrane region" description="Helical" evidence="8">
    <location>
        <begin position="420"/>
        <end position="439"/>
    </location>
</feature>
<feature type="transmembrane region" description="Helical" evidence="8">
    <location>
        <begin position="381"/>
        <end position="408"/>
    </location>
</feature>
<proteinExistence type="inferred from homology"/>
<feature type="transmembrane region" description="Helical" evidence="8">
    <location>
        <begin position="214"/>
        <end position="236"/>
    </location>
</feature>
<dbReference type="PROSITE" id="PS50928">
    <property type="entry name" value="ABC_TM1"/>
    <property type="match status" value="2"/>
</dbReference>
<dbReference type="eggNOG" id="COG1178">
    <property type="taxonomic scope" value="Bacteria"/>
</dbReference>
<dbReference type="GO" id="GO:0005886">
    <property type="term" value="C:plasma membrane"/>
    <property type="evidence" value="ECO:0007669"/>
    <property type="project" value="UniProtKB-SubCell"/>
</dbReference>
<evidence type="ECO:0000256" key="7">
    <source>
        <dbReference type="ARBA" id="ARBA00023136"/>
    </source>
</evidence>
<evidence type="ECO:0000259" key="9">
    <source>
        <dbReference type="PROSITE" id="PS50928"/>
    </source>
</evidence>